<accession>A0AAJ1X5Q1</accession>
<dbReference type="Proteomes" id="UP001227162">
    <property type="component" value="Unassembled WGS sequence"/>
</dbReference>
<dbReference type="Gene3D" id="3.30.420.310">
    <property type="entry name" value="2-keto-3-deoxy-galactonokinase, C-terminal domain"/>
    <property type="match status" value="1"/>
</dbReference>
<dbReference type="InterPro" id="IPR007729">
    <property type="entry name" value="DGOK"/>
</dbReference>
<evidence type="ECO:0000313" key="1">
    <source>
        <dbReference type="EMBL" id="MDQ2094384.1"/>
    </source>
</evidence>
<dbReference type="InterPro" id="IPR042257">
    <property type="entry name" value="DGOK_C"/>
</dbReference>
<dbReference type="Pfam" id="PF05035">
    <property type="entry name" value="DGOK"/>
    <property type="match status" value="1"/>
</dbReference>
<name>A0AAJ1X5Q1_9RHOB</name>
<dbReference type="GO" id="GO:0008671">
    <property type="term" value="F:2-dehydro-3-deoxygalactonokinase activity"/>
    <property type="evidence" value="ECO:0007669"/>
    <property type="project" value="InterPro"/>
</dbReference>
<gene>
    <name evidence="1" type="ORF">NOI20_09715</name>
</gene>
<proteinExistence type="predicted"/>
<reference evidence="1" key="1">
    <citation type="submission" date="2022-07" db="EMBL/GenBank/DDBJ databases">
        <authorList>
            <person name="Otstavnykh N."/>
            <person name="Isaeva M."/>
            <person name="Bystritskaya E."/>
        </authorList>
    </citation>
    <scope>NUCLEOTIDE SEQUENCE</scope>
    <source>
        <strain evidence="1">10Alg 79</strain>
    </source>
</reference>
<dbReference type="GO" id="GO:0034194">
    <property type="term" value="P:D-galactonate catabolic process"/>
    <property type="evidence" value="ECO:0007669"/>
    <property type="project" value="InterPro"/>
</dbReference>
<keyword evidence="2" id="KW-1185">Reference proteome</keyword>
<evidence type="ECO:0000313" key="2">
    <source>
        <dbReference type="Proteomes" id="UP001227162"/>
    </source>
</evidence>
<dbReference type="EMBL" id="JANFFA010000002">
    <property type="protein sequence ID" value="MDQ2094384.1"/>
    <property type="molecule type" value="Genomic_DNA"/>
</dbReference>
<organism evidence="1 2">
    <name type="scientific">Rhodalgimonas zhirmunskyi</name>
    <dbReference type="NCBI Taxonomy" id="2964767"/>
    <lineage>
        <taxon>Bacteria</taxon>
        <taxon>Pseudomonadati</taxon>
        <taxon>Pseudomonadota</taxon>
        <taxon>Alphaproteobacteria</taxon>
        <taxon>Rhodobacterales</taxon>
        <taxon>Roseobacteraceae</taxon>
        <taxon>Rhodalgimonas</taxon>
    </lineage>
</organism>
<dbReference type="AlphaFoldDB" id="A0AAJ1X5Q1"/>
<reference evidence="1" key="2">
    <citation type="submission" date="2023-04" db="EMBL/GenBank/DDBJ databases">
        <title>'Rhodoalgimonas zhirmunskyi' gen. nov., isolated from a red alga.</title>
        <authorList>
            <person name="Nedashkovskaya O.I."/>
            <person name="Otstavnykh N.Y."/>
            <person name="Bystritskaya E.P."/>
            <person name="Balabanova L.A."/>
            <person name="Isaeva M.P."/>
        </authorList>
    </citation>
    <scope>NUCLEOTIDE SEQUENCE</scope>
    <source>
        <strain evidence="1">10Alg 79</strain>
    </source>
</reference>
<comment type="caution">
    <text evidence="1">The sequence shown here is derived from an EMBL/GenBank/DDBJ whole genome shotgun (WGS) entry which is preliminary data.</text>
</comment>
<sequence length="164" mass="16990">MSTVPAPAKGAGGLDQASPRAHLPAAARGLVADHAQAHPNWDGIVLLPGNVPGDPTHWVHLSAGEIISFQSSLTVRLNTALAGGTTPDMDALDATLSRPERLASHLASAELCKDADAILGHLLGAELASAKPYWLGQEIVLLGESPLLPAYRAALLSQHALLRS</sequence>
<dbReference type="RefSeq" id="WP_317625984.1">
    <property type="nucleotide sequence ID" value="NZ_JANFFA010000002.1"/>
</dbReference>
<protein>
    <submittedName>
        <fullName evidence="1">2-dehydro-3-deoxygalactonokinase</fullName>
    </submittedName>
</protein>